<accession>A0A8E5HRF3</accession>
<organism evidence="2 3">
    <name type="scientific">Ustilaginoidea virens</name>
    <name type="common">Rice false smut fungus</name>
    <name type="synonym">Villosiclava virens</name>
    <dbReference type="NCBI Taxonomy" id="1159556"/>
    <lineage>
        <taxon>Eukaryota</taxon>
        <taxon>Fungi</taxon>
        <taxon>Dikarya</taxon>
        <taxon>Ascomycota</taxon>
        <taxon>Pezizomycotina</taxon>
        <taxon>Sordariomycetes</taxon>
        <taxon>Hypocreomycetidae</taxon>
        <taxon>Hypocreales</taxon>
        <taxon>Clavicipitaceae</taxon>
        <taxon>Ustilaginoidea</taxon>
    </lineage>
</organism>
<protein>
    <submittedName>
        <fullName evidence="2">Uncharacterized protein</fullName>
    </submittedName>
</protein>
<dbReference type="AlphaFoldDB" id="A0A8E5HRF3"/>
<sequence length="78" mass="8762">MHQLILARSPGQTLACSKTKHTSPGAAGCFMTPWGPDSYEKQIPRKEHRRRACVPRTPVRPVQSSIDRYTYSPPRSSP</sequence>
<evidence type="ECO:0000313" key="3">
    <source>
        <dbReference type="Proteomes" id="UP000027002"/>
    </source>
</evidence>
<keyword evidence="3" id="KW-1185">Reference proteome</keyword>
<dbReference type="RefSeq" id="XP_042997844.1">
    <property type="nucleotide sequence ID" value="XM_043141910.1"/>
</dbReference>
<dbReference type="KEGG" id="uvi:66065190"/>
<gene>
    <name evidence="2" type="ORF">UV8b_04412</name>
</gene>
<reference evidence="2" key="1">
    <citation type="submission" date="2020-03" db="EMBL/GenBank/DDBJ databases">
        <title>A mixture of massive structural variations and highly conserved coding sequences in Ustilaginoidea virens genome.</title>
        <authorList>
            <person name="Zhang K."/>
            <person name="Zhao Z."/>
            <person name="Zhang Z."/>
            <person name="Li Y."/>
            <person name="Hsiang T."/>
            <person name="Sun W."/>
        </authorList>
    </citation>
    <scope>NUCLEOTIDE SEQUENCE</scope>
    <source>
        <strain evidence="2">UV-8b</strain>
    </source>
</reference>
<dbReference type="GeneID" id="66065190"/>
<evidence type="ECO:0000313" key="2">
    <source>
        <dbReference type="EMBL" id="QUC20171.1"/>
    </source>
</evidence>
<feature type="region of interest" description="Disordered" evidence="1">
    <location>
        <begin position="1"/>
        <end position="23"/>
    </location>
</feature>
<name>A0A8E5HRF3_USTVR</name>
<dbReference type="EMBL" id="CP072755">
    <property type="protein sequence ID" value="QUC20171.1"/>
    <property type="molecule type" value="Genomic_DNA"/>
</dbReference>
<proteinExistence type="predicted"/>
<dbReference type="Proteomes" id="UP000027002">
    <property type="component" value="Chromosome 3"/>
</dbReference>
<feature type="region of interest" description="Disordered" evidence="1">
    <location>
        <begin position="46"/>
        <end position="78"/>
    </location>
</feature>
<evidence type="ECO:0000256" key="1">
    <source>
        <dbReference type="SAM" id="MobiDB-lite"/>
    </source>
</evidence>